<feature type="non-terminal residue" evidence="1">
    <location>
        <position position="1"/>
    </location>
</feature>
<protein>
    <submittedName>
        <fullName evidence="1">ENR1 protein</fullName>
    </submittedName>
</protein>
<reference evidence="1 2" key="1">
    <citation type="submission" date="2020-02" db="EMBL/GenBank/DDBJ databases">
        <title>Bird 10,000 Genomes (B10K) Project - Family phase.</title>
        <authorList>
            <person name="Zhang G."/>
        </authorList>
    </citation>
    <scope>NUCLEOTIDE SEQUENCE [LARGE SCALE GENOMIC DNA]</scope>
    <source>
        <strain evidence="1">B10K-DU-001-40</strain>
        <tissue evidence="1">Muscle</tissue>
    </source>
</reference>
<keyword evidence="2" id="KW-1185">Reference proteome</keyword>
<dbReference type="OrthoDB" id="9950230at2759"/>
<sequence>TVCWENRTGANPFEGVTDLKSFWDSPGQDKTQWKAPDGLFWICGKRAYNELRKKWKGTCTIGMIQPAFFLLPKEKGVQLGVPL</sequence>
<name>A0A7L4H6X8_PODST</name>
<evidence type="ECO:0000313" key="2">
    <source>
        <dbReference type="Proteomes" id="UP000584326"/>
    </source>
</evidence>
<dbReference type="Proteomes" id="UP000584326">
    <property type="component" value="Unassembled WGS sequence"/>
</dbReference>
<accession>A0A7L4H6X8</accession>
<proteinExistence type="predicted"/>
<feature type="non-terminal residue" evidence="1">
    <location>
        <position position="83"/>
    </location>
</feature>
<dbReference type="EMBL" id="VZTK01023263">
    <property type="protein sequence ID" value="NXX20363.1"/>
    <property type="molecule type" value="Genomic_DNA"/>
</dbReference>
<evidence type="ECO:0000313" key="1">
    <source>
        <dbReference type="EMBL" id="NXX20363.1"/>
    </source>
</evidence>
<dbReference type="AlphaFoldDB" id="A0A7L4H6X8"/>
<comment type="caution">
    <text evidence="1">The sequence shown here is derived from an EMBL/GenBank/DDBJ whole genome shotgun (WGS) entry which is preliminary data.</text>
</comment>
<organism evidence="1 2">
    <name type="scientific">Podargus strigoides</name>
    <name type="common">Tawny frogmouth</name>
    <name type="synonym">Caprimulgus strigoides</name>
    <dbReference type="NCBI Taxonomy" id="8905"/>
    <lineage>
        <taxon>Eukaryota</taxon>
        <taxon>Metazoa</taxon>
        <taxon>Chordata</taxon>
        <taxon>Craniata</taxon>
        <taxon>Vertebrata</taxon>
        <taxon>Euteleostomi</taxon>
        <taxon>Archelosauria</taxon>
        <taxon>Archosauria</taxon>
        <taxon>Dinosauria</taxon>
        <taxon>Saurischia</taxon>
        <taxon>Theropoda</taxon>
        <taxon>Coelurosauria</taxon>
        <taxon>Aves</taxon>
        <taxon>Neognathae</taxon>
        <taxon>Neoaves</taxon>
        <taxon>Strisores</taxon>
        <taxon>Caprimulgiformes</taxon>
        <taxon>Podargidae</taxon>
        <taxon>Podargus</taxon>
    </lineage>
</organism>
<gene>
    <name evidence="1" type="primary">Erv31_5</name>
    <name evidence="1" type="ORF">PODSTR_R15608</name>
</gene>